<dbReference type="EMBL" id="QRDQ01000008">
    <property type="protein sequence ID" value="RED24745.1"/>
    <property type="molecule type" value="Genomic_DNA"/>
</dbReference>
<feature type="chain" id="PRO_5017633814" evidence="1">
    <location>
        <begin position="19"/>
        <end position="1414"/>
    </location>
</feature>
<keyword evidence="3" id="KW-1185">Reference proteome</keyword>
<dbReference type="Gene3D" id="2.60.120.260">
    <property type="entry name" value="Galactose-binding domain-like"/>
    <property type="match status" value="1"/>
</dbReference>
<accession>A0A3D9FVC7</accession>
<evidence type="ECO:0000313" key="3">
    <source>
        <dbReference type="Proteomes" id="UP000257004"/>
    </source>
</evidence>
<dbReference type="RefSeq" id="WP_115887610.1">
    <property type="nucleotide sequence ID" value="NZ_QRDQ01000008.1"/>
</dbReference>
<feature type="signal peptide" evidence="1">
    <location>
        <begin position="1"/>
        <end position="18"/>
    </location>
</feature>
<reference evidence="2 3" key="1">
    <citation type="submission" date="2018-07" db="EMBL/GenBank/DDBJ databases">
        <title>Genomic Encyclopedia of Archaeal and Bacterial Type Strains, Phase II (KMG-II): from individual species to whole genera.</title>
        <authorList>
            <person name="Goeker M."/>
        </authorList>
    </citation>
    <scope>NUCLEOTIDE SEQUENCE [LARGE SCALE GENOMIC DNA]</scope>
    <source>
        <strain evidence="2 3">DSM 25795</strain>
    </source>
</reference>
<gene>
    <name evidence="2" type="ORF">BD847_1480</name>
</gene>
<dbReference type="SUPFAM" id="SSF56988">
    <property type="entry name" value="Anthrax protective antigen"/>
    <property type="match status" value="1"/>
</dbReference>
<keyword evidence="1" id="KW-0732">Signal</keyword>
<organism evidence="2 3">
    <name type="scientific">Flavobacterium cutihirudinis</name>
    <dbReference type="NCBI Taxonomy" id="1265740"/>
    <lineage>
        <taxon>Bacteria</taxon>
        <taxon>Pseudomonadati</taxon>
        <taxon>Bacteroidota</taxon>
        <taxon>Flavobacteriia</taxon>
        <taxon>Flavobacteriales</taxon>
        <taxon>Flavobacteriaceae</taxon>
        <taxon>Flavobacterium</taxon>
    </lineage>
</organism>
<protein>
    <submittedName>
        <fullName evidence="2">PA14 domain-containing protein</fullName>
    </submittedName>
</protein>
<dbReference type="Proteomes" id="UP000257004">
    <property type="component" value="Unassembled WGS sequence"/>
</dbReference>
<evidence type="ECO:0000313" key="2">
    <source>
        <dbReference type="EMBL" id="RED24745.1"/>
    </source>
</evidence>
<dbReference type="OrthoDB" id="1652165at2"/>
<evidence type="ECO:0000256" key="1">
    <source>
        <dbReference type="SAM" id="SignalP"/>
    </source>
</evidence>
<dbReference type="NCBIfam" id="NF033708">
    <property type="entry name" value="T9SS_Cterm_ChiA"/>
    <property type="match status" value="1"/>
</dbReference>
<dbReference type="Gene3D" id="2.60.40.3440">
    <property type="match status" value="2"/>
</dbReference>
<name>A0A3D9FVC7_9FLAO</name>
<dbReference type="Pfam" id="PF17963">
    <property type="entry name" value="Big_9"/>
    <property type="match status" value="2"/>
</dbReference>
<comment type="caution">
    <text evidence="2">The sequence shown here is derived from an EMBL/GenBank/DDBJ whole genome shotgun (WGS) entry which is preliminary data.</text>
</comment>
<sequence length="1414" mass="154924">MKKTLLLFLLLLPFFGFSQTDLVKWNAAKSDTNSPTVHPDAVSANISITDNRSMNYTNNSGENVFYNTGSWPSPAVNGGTYDPTKYISLQISAAPNRKLDLTSLTFQCRSEGNTNNFRIKYSKDPSFIKDVKDLMSETISTSTWTTYNPSFLPEINPILPTQILYIRIYVYNTYNNFQLKIGSVSSNSAITIKGNVSNFDPNTILAIDDYATTTKNETINIPLISNDVKGSSNINNLTITTKPNVSEGSVTINPDYSVTFNPALSYVGNTSFTYTIKNATQSSTGTVYLTVKDREEVNLALWNGAGSSYTPVLNSYVTSGPIAASGGVGLDYRNNSGSNIFFETSNWPNPQQNGGSFDPTKFVTFKISPDQDHKIDLTSFNFTYRRNGNNDPQKFRVTYSKDPNFVTNVKTFVPETSSAGSWATLNNTFASDLSSLIPTETMYIRFYVYNTNNSYYIQNGNGNSVGPVIRGYVRAINSLAAYDDSATTPANQAVTIQNLSNDIIAPTPLQTMTITTQSLNGTAVANGLKDITFTPAPGYSGTTTFIYTLFNGTSYSSATVTVTVTPPPCIATLTPGTDSWKGYVYTYTGNVPAMTTYVGTIAEKAIFDRDVKANAITGDQSVAIDAFCNTAPIDQFYVRYLMNTVIPAGTYNFTIGGDDGVRLYMDGALVAVSPSGSWGRHGYSNYAAQITFTESKTHQFILEYYDVEDLARVSFSYGEIKGNNVELPYGINEWNVYGFTVPDVTLPGFSYAGTYVDTNLNVDTQKKWTKSKSPSSAANWQGAPIGTDNFTITYKRQGFPCGRYKIQLVNCDNVGLIYIDGTLIYTQNGYYPGPAKDTDGKFYLLNSNSKIEIILREDASDANIAVNFVDTPLAYNGTGTAPSKTSSIEIAANTTLQSDLEVCSCTIKPGVTLTVPVDRTLTVNETITVGDKGKLLIESGGSLIQTTTSKTAFTGAMDAFELQRETTPVRRYDYTRWSSPVTKTPGFTLHDLSPDTLGDKYWSYTPGSGWTLSYGGGQIMYAGMGYNVRAPQTFSITEKKAFRASFFGIPNNGDYEVTPVGGQYNLIGNPYPSALDAKKFIKDNENAGTIIGAIYLWTHNSSPVDTDGDGIYTYTTDDYAIFSLSGGIATQRSKSGTGTGNTNEPNGKITSGQGFFMLASNANKIKFTNDMRIGANNNQFFKTTGDSEPEENRIWLNFTNAKGAFKQLLVGYIKGATDSWDDNYDAGTMSSNAYIDFYSINENDKLAIQGRAVPFANTDEVPLGYVTTIAGDFTISIDHVDGLFNEQAIYLEDKVTGKEIDLRAGNYTFNTIIGTFTNRFVLRYTSKTLGTGDFENIENDLIVSVKDKVVKVQSAKENIKQISVYDISGKLLYDKTKVNQTEYEIANLRATNQLLLVKITLENGHTDSKKIIIN</sequence>
<proteinExistence type="predicted"/>